<accession>A0A0P9MA97</accession>
<protein>
    <submittedName>
        <fullName evidence="1">LysR family transcriptional regulator</fullName>
    </submittedName>
</protein>
<sequence>MTDQHALVVDRNRAFFLGPVIGVFILEVPFFRCRIARNDTAIEFNADAGVAHQVTNLLNGRHQLQIVERFVPDALDGATRCAVFKIVQLVVVAHRAGINGHLPIVGSPTCFGVRHDLTPAQAKPAIGGIAFLVRCPKASEVAQYVFTAGKAATVISAVKTLFGHGQAQCGGIGVYRVHHQLDDGLADGSGLTMDDVLNDFRVQLKR</sequence>
<evidence type="ECO:0000313" key="2">
    <source>
        <dbReference type="Proteomes" id="UP000050564"/>
    </source>
</evidence>
<proteinExistence type="predicted"/>
<organism evidence="1 2">
    <name type="scientific">Pseudomonas cannabina</name>
    <dbReference type="NCBI Taxonomy" id="86840"/>
    <lineage>
        <taxon>Bacteria</taxon>
        <taxon>Pseudomonadati</taxon>
        <taxon>Pseudomonadota</taxon>
        <taxon>Gammaproteobacteria</taxon>
        <taxon>Pseudomonadales</taxon>
        <taxon>Pseudomonadaceae</taxon>
        <taxon>Pseudomonas</taxon>
    </lineage>
</organism>
<name>A0A0P9MA97_PSECA</name>
<dbReference type="Proteomes" id="UP000050564">
    <property type="component" value="Unassembled WGS sequence"/>
</dbReference>
<comment type="caution">
    <text evidence="1">The sequence shown here is derived from an EMBL/GenBank/DDBJ whole genome shotgun (WGS) entry which is preliminary data.</text>
</comment>
<dbReference type="AlphaFoldDB" id="A0A0P9MA97"/>
<dbReference type="EMBL" id="LJPX01000079">
    <property type="protein sequence ID" value="KPW80136.1"/>
    <property type="molecule type" value="Genomic_DNA"/>
</dbReference>
<gene>
    <name evidence="1" type="ORF">ALO81_200064</name>
</gene>
<evidence type="ECO:0000313" key="1">
    <source>
        <dbReference type="EMBL" id="KPW80136.1"/>
    </source>
</evidence>
<reference evidence="1 2" key="1">
    <citation type="submission" date="2015-09" db="EMBL/GenBank/DDBJ databases">
        <title>Genome announcement of multiple Pseudomonas syringae strains.</title>
        <authorList>
            <person name="Thakur S."/>
            <person name="Wang P.W."/>
            <person name="Gong Y."/>
            <person name="Weir B.S."/>
            <person name="Guttman D.S."/>
        </authorList>
    </citation>
    <scope>NUCLEOTIDE SEQUENCE [LARGE SCALE GENOMIC DNA]</scope>
    <source>
        <strain evidence="1 2">ICMP2823</strain>
    </source>
</reference>